<comment type="cofactor">
    <cofactor evidence="1 9">
        <name>heme</name>
        <dbReference type="ChEBI" id="CHEBI:30413"/>
    </cofactor>
</comment>
<dbReference type="PANTHER" id="PTHR46300">
    <property type="entry name" value="P450, PUTATIVE (EUROFUNG)-RELATED-RELATED"/>
    <property type="match status" value="1"/>
</dbReference>
<keyword evidence="8 10" id="KW-0503">Monooxygenase</keyword>
<dbReference type="Gene3D" id="1.10.630.10">
    <property type="entry name" value="Cytochrome P450"/>
    <property type="match status" value="1"/>
</dbReference>
<keyword evidence="7 9" id="KW-0408">Iron</keyword>
<accession>A0A8H6WJI0</accession>
<dbReference type="AlphaFoldDB" id="A0A8H6WJI0"/>
<dbReference type="Proteomes" id="UP000613580">
    <property type="component" value="Unassembled WGS sequence"/>
</dbReference>
<dbReference type="OrthoDB" id="2789670at2759"/>
<dbReference type="GO" id="GO:0004497">
    <property type="term" value="F:monooxygenase activity"/>
    <property type="evidence" value="ECO:0007669"/>
    <property type="project" value="UniProtKB-KW"/>
</dbReference>
<evidence type="ECO:0000256" key="5">
    <source>
        <dbReference type="ARBA" id="ARBA00022723"/>
    </source>
</evidence>
<keyword evidence="4 9" id="KW-0349">Heme</keyword>
<dbReference type="PANTHER" id="PTHR46300:SF7">
    <property type="entry name" value="P450, PUTATIVE (EUROFUNG)-RELATED"/>
    <property type="match status" value="1"/>
</dbReference>
<dbReference type="InterPro" id="IPR050364">
    <property type="entry name" value="Cytochrome_P450_fung"/>
</dbReference>
<keyword evidence="12" id="KW-1185">Reference proteome</keyword>
<comment type="similarity">
    <text evidence="3 10">Belongs to the cytochrome P450 family.</text>
</comment>
<evidence type="ECO:0000256" key="8">
    <source>
        <dbReference type="ARBA" id="ARBA00023033"/>
    </source>
</evidence>
<proteinExistence type="inferred from homology"/>
<name>A0A8H6WJI0_MYCCL</name>
<keyword evidence="6 10" id="KW-0560">Oxidoreductase</keyword>
<dbReference type="GO" id="GO:0020037">
    <property type="term" value="F:heme binding"/>
    <property type="evidence" value="ECO:0007669"/>
    <property type="project" value="InterPro"/>
</dbReference>
<dbReference type="PRINTS" id="PR00463">
    <property type="entry name" value="EP450I"/>
</dbReference>
<gene>
    <name evidence="11" type="ORF">HMN09_00454200</name>
</gene>
<evidence type="ECO:0000256" key="7">
    <source>
        <dbReference type="ARBA" id="ARBA00023004"/>
    </source>
</evidence>
<dbReference type="InterPro" id="IPR036396">
    <property type="entry name" value="Cyt_P450_sf"/>
</dbReference>
<evidence type="ECO:0000256" key="2">
    <source>
        <dbReference type="ARBA" id="ARBA00005179"/>
    </source>
</evidence>
<evidence type="ECO:0000256" key="1">
    <source>
        <dbReference type="ARBA" id="ARBA00001971"/>
    </source>
</evidence>
<dbReference type="InterPro" id="IPR017972">
    <property type="entry name" value="Cyt_P450_CS"/>
</dbReference>
<dbReference type="EMBL" id="JACAZE010000005">
    <property type="protein sequence ID" value="KAF7317193.1"/>
    <property type="molecule type" value="Genomic_DNA"/>
</dbReference>
<dbReference type="SUPFAM" id="SSF48264">
    <property type="entry name" value="Cytochrome P450"/>
    <property type="match status" value="1"/>
</dbReference>
<protein>
    <submittedName>
        <fullName evidence="11">Cytochrome P450</fullName>
    </submittedName>
</protein>
<comment type="caution">
    <text evidence="11">The sequence shown here is derived from an EMBL/GenBank/DDBJ whole genome shotgun (WGS) entry which is preliminary data.</text>
</comment>
<evidence type="ECO:0000256" key="9">
    <source>
        <dbReference type="PIRSR" id="PIRSR602401-1"/>
    </source>
</evidence>
<sequence length="266" mass="29320">MLEEAQNNTAEELDMLREVASVAYAAASDTVSPSTLLVIKLYLPNVPPQTVSSLMTFFLAMALHPTVQHKAQAEIDELLLNQDTALPTFEHKSLLPYIDAISREVLRWRPVVPMGVPHAAIVDDIYEGYFIPKGIPIIPNIWAMTRDESVFGPNPDSFNPERFLKDGSLVDANHTSLAFGFGPRACPGRFFAEDTMWLTMASVLALFDIGKPTITNPDGVQVPADLDPEYTDGSLMRVPHPLPFNCSITPRSAAAEELLEKLQSQD</sequence>
<reference evidence="11" key="1">
    <citation type="submission" date="2020-05" db="EMBL/GenBank/DDBJ databases">
        <title>Mycena genomes resolve the evolution of fungal bioluminescence.</title>
        <authorList>
            <person name="Tsai I.J."/>
        </authorList>
    </citation>
    <scope>NUCLEOTIDE SEQUENCE</scope>
    <source>
        <strain evidence="11">110903Hualien_Pintung</strain>
    </source>
</reference>
<dbReference type="InterPro" id="IPR002401">
    <property type="entry name" value="Cyt_P450_E_grp-I"/>
</dbReference>
<dbReference type="PRINTS" id="PR00385">
    <property type="entry name" value="P450"/>
</dbReference>
<evidence type="ECO:0000256" key="4">
    <source>
        <dbReference type="ARBA" id="ARBA00022617"/>
    </source>
</evidence>
<dbReference type="Pfam" id="PF00067">
    <property type="entry name" value="p450"/>
    <property type="match status" value="1"/>
</dbReference>
<dbReference type="GO" id="GO:0005506">
    <property type="term" value="F:iron ion binding"/>
    <property type="evidence" value="ECO:0007669"/>
    <property type="project" value="InterPro"/>
</dbReference>
<evidence type="ECO:0000256" key="10">
    <source>
        <dbReference type="RuleBase" id="RU000461"/>
    </source>
</evidence>
<dbReference type="PROSITE" id="PS00086">
    <property type="entry name" value="CYTOCHROME_P450"/>
    <property type="match status" value="1"/>
</dbReference>
<evidence type="ECO:0000313" key="12">
    <source>
        <dbReference type="Proteomes" id="UP000613580"/>
    </source>
</evidence>
<evidence type="ECO:0000256" key="3">
    <source>
        <dbReference type="ARBA" id="ARBA00010617"/>
    </source>
</evidence>
<evidence type="ECO:0000313" key="11">
    <source>
        <dbReference type="EMBL" id="KAF7317193.1"/>
    </source>
</evidence>
<evidence type="ECO:0000256" key="6">
    <source>
        <dbReference type="ARBA" id="ARBA00023002"/>
    </source>
</evidence>
<keyword evidence="5 9" id="KW-0479">Metal-binding</keyword>
<dbReference type="GO" id="GO:0016705">
    <property type="term" value="F:oxidoreductase activity, acting on paired donors, with incorporation or reduction of molecular oxygen"/>
    <property type="evidence" value="ECO:0007669"/>
    <property type="project" value="InterPro"/>
</dbReference>
<comment type="pathway">
    <text evidence="2">Secondary metabolite biosynthesis.</text>
</comment>
<dbReference type="InterPro" id="IPR001128">
    <property type="entry name" value="Cyt_P450"/>
</dbReference>
<organism evidence="11 12">
    <name type="scientific">Mycena chlorophos</name>
    <name type="common">Agaric fungus</name>
    <name type="synonym">Agaricus chlorophos</name>
    <dbReference type="NCBI Taxonomy" id="658473"/>
    <lineage>
        <taxon>Eukaryota</taxon>
        <taxon>Fungi</taxon>
        <taxon>Dikarya</taxon>
        <taxon>Basidiomycota</taxon>
        <taxon>Agaricomycotina</taxon>
        <taxon>Agaricomycetes</taxon>
        <taxon>Agaricomycetidae</taxon>
        <taxon>Agaricales</taxon>
        <taxon>Marasmiineae</taxon>
        <taxon>Mycenaceae</taxon>
        <taxon>Mycena</taxon>
    </lineage>
</organism>
<feature type="binding site" description="axial binding residue" evidence="9">
    <location>
        <position position="186"/>
    </location>
    <ligand>
        <name>heme</name>
        <dbReference type="ChEBI" id="CHEBI:30413"/>
    </ligand>
    <ligandPart>
        <name>Fe</name>
        <dbReference type="ChEBI" id="CHEBI:18248"/>
    </ligandPart>
</feature>